<evidence type="ECO:0000313" key="10">
    <source>
        <dbReference type="EMBL" id="KAK7736576.1"/>
    </source>
</evidence>
<evidence type="ECO:0000256" key="5">
    <source>
        <dbReference type="ARBA" id="ARBA00022989"/>
    </source>
</evidence>
<sequence>MAGNRSMAEKMANVVSQLDDEGKAQLEDLVADFERSRRVLGREKPKGQTTPEYHERNPWHGQEKKKNNFSLGEPFPRMGKEPENDSQKDNKRPVFSLGNPFPHTVRGMRRTDKRPTIQGGRDATSSRLGSVKLDAVTRGANIVTTIQDNASQRDTSTGDEIKNEFEDEFDQEPDSRNDQDQGTDMARKYKVDADTIGGKRDGDAVEEGRADPNAMRNWWARFRAKYPEPMAEFLCTTVSVFLGLCGTLSVNLSQNQSQQYGTFETQCWAWGLSFMFGIYLGGGVSGAHMNPSISIALSIFRGFPWRRCSIYVVIQILGAFTGAWLAYCIYRDAILEVDATMTSTYSNWFTVPKPWVSPATAFFSEFLAGAVMMVAVLSLGDDQNNPPGAGMHAFIIGLLITVLKMTLGYNTGAALNPASDLGPRLIAKAVGYKSDDLFGSGWWAYGPWGGNLSGALVGCTLYDAIVFVGSESPINYRWSKEKHPWKVAADKML</sequence>
<evidence type="ECO:0000256" key="9">
    <source>
        <dbReference type="SAM" id="Phobius"/>
    </source>
</evidence>
<feature type="transmembrane region" description="Helical" evidence="9">
    <location>
        <begin position="231"/>
        <end position="252"/>
    </location>
</feature>
<dbReference type="GO" id="GO:0005886">
    <property type="term" value="C:plasma membrane"/>
    <property type="evidence" value="ECO:0007669"/>
    <property type="project" value="TreeGrafter"/>
</dbReference>
<reference evidence="10 11" key="1">
    <citation type="journal article" date="2023" name="PLoS ONE">
        <title>Cytospora paraplurivora sp. nov. isolated from orchards with fruit tree decline syndrome in Ontario, Canada.</title>
        <authorList>
            <person name="Ilyukhin E."/>
            <person name="Nguyen H.D.T."/>
            <person name="Castle A.J."/>
            <person name="Ellouze W."/>
        </authorList>
    </citation>
    <scope>NUCLEOTIDE SEQUENCE [LARGE SCALE GENOMIC DNA]</scope>
    <source>
        <strain evidence="10 11">FDS-564</strain>
    </source>
</reference>
<feature type="transmembrane region" description="Helical" evidence="9">
    <location>
        <begin position="268"/>
        <end position="287"/>
    </location>
</feature>
<proteinExistence type="inferred from homology"/>
<dbReference type="EMBL" id="JAJSPL020000033">
    <property type="protein sequence ID" value="KAK7736576.1"/>
    <property type="molecule type" value="Genomic_DNA"/>
</dbReference>
<dbReference type="SUPFAM" id="SSF81338">
    <property type="entry name" value="Aquaporin-like"/>
    <property type="match status" value="1"/>
</dbReference>
<evidence type="ECO:0000256" key="6">
    <source>
        <dbReference type="ARBA" id="ARBA00023136"/>
    </source>
</evidence>
<dbReference type="PANTHER" id="PTHR43829">
    <property type="entry name" value="AQUAPORIN OR AQUAGLYCEROPORIN RELATED"/>
    <property type="match status" value="1"/>
</dbReference>
<gene>
    <name evidence="10" type="ORF">SLS53_007008</name>
</gene>
<dbReference type="InterPro" id="IPR050363">
    <property type="entry name" value="MIP/Aquaporin"/>
</dbReference>
<feature type="transmembrane region" description="Helical" evidence="9">
    <location>
        <begin position="308"/>
        <end position="327"/>
    </location>
</feature>
<dbReference type="InterPro" id="IPR000425">
    <property type="entry name" value="MIP"/>
</dbReference>
<evidence type="ECO:0000313" key="11">
    <source>
        <dbReference type="Proteomes" id="UP001320245"/>
    </source>
</evidence>
<keyword evidence="5 9" id="KW-1133">Transmembrane helix</keyword>
<dbReference type="Pfam" id="PF00230">
    <property type="entry name" value="MIP"/>
    <property type="match status" value="1"/>
</dbReference>
<feature type="compositionally biased region" description="Basic and acidic residues" evidence="8">
    <location>
        <begin position="36"/>
        <end position="66"/>
    </location>
</feature>
<protein>
    <recommendedName>
        <fullName evidence="12">Aquaporin-like protein</fullName>
    </recommendedName>
</protein>
<evidence type="ECO:0000256" key="1">
    <source>
        <dbReference type="ARBA" id="ARBA00004141"/>
    </source>
</evidence>
<feature type="compositionally biased region" description="Basic and acidic residues" evidence="8">
    <location>
        <begin position="78"/>
        <end position="92"/>
    </location>
</feature>
<feature type="region of interest" description="Disordered" evidence="8">
    <location>
        <begin position="165"/>
        <end position="186"/>
    </location>
</feature>
<dbReference type="AlphaFoldDB" id="A0AAN9UA29"/>
<keyword evidence="11" id="KW-1185">Reference proteome</keyword>
<dbReference type="PROSITE" id="PS00221">
    <property type="entry name" value="MIP"/>
    <property type="match status" value="1"/>
</dbReference>
<dbReference type="CDD" id="cd00333">
    <property type="entry name" value="MIP"/>
    <property type="match status" value="1"/>
</dbReference>
<name>A0AAN9UA29_9PEZI</name>
<dbReference type="InterPro" id="IPR022357">
    <property type="entry name" value="MIP_CS"/>
</dbReference>
<dbReference type="PRINTS" id="PR00783">
    <property type="entry name" value="MINTRINSICP"/>
</dbReference>
<feature type="transmembrane region" description="Helical" evidence="9">
    <location>
        <begin position="389"/>
        <end position="409"/>
    </location>
</feature>
<dbReference type="Gene3D" id="1.20.1080.10">
    <property type="entry name" value="Glycerol uptake facilitator protein"/>
    <property type="match status" value="1"/>
</dbReference>
<comment type="similarity">
    <text evidence="2 7">Belongs to the MIP/aquaporin (TC 1.A.8) family.</text>
</comment>
<dbReference type="PANTHER" id="PTHR43829:SF24">
    <property type="entry name" value="MIP AQUAPORIN (EUROFUNG)"/>
    <property type="match status" value="1"/>
</dbReference>
<dbReference type="GO" id="GO:0015250">
    <property type="term" value="F:water channel activity"/>
    <property type="evidence" value="ECO:0007669"/>
    <property type="project" value="TreeGrafter"/>
</dbReference>
<keyword evidence="4 7" id="KW-0812">Transmembrane</keyword>
<evidence type="ECO:0008006" key="12">
    <source>
        <dbReference type="Google" id="ProtNLM"/>
    </source>
</evidence>
<organism evidence="10 11">
    <name type="scientific">Cytospora paraplurivora</name>
    <dbReference type="NCBI Taxonomy" id="2898453"/>
    <lineage>
        <taxon>Eukaryota</taxon>
        <taxon>Fungi</taxon>
        <taxon>Dikarya</taxon>
        <taxon>Ascomycota</taxon>
        <taxon>Pezizomycotina</taxon>
        <taxon>Sordariomycetes</taxon>
        <taxon>Sordariomycetidae</taxon>
        <taxon>Diaporthales</taxon>
        <taxon>Cytosporaceae</taxon>
        <taxon>Cytospora</taxon>
    </lineage>
</organism>
<evidence type="ECO:0000256" key="4">
    <source>
        <dbReference type="ARBA" id="ARBA00022692"/>
    </source>
</evidence>
<dbReference type="InterPro" id="IPR023271">
    <property type="entry name" value="Aquaporin-like"/>
</dbReference>
<feature type="compositionally biased region" description="Basic and acidic residues" evidence="8">
    <location>
        <begin position="173"/>
        <end position="186"/>
    </location>
</feature>
<evidence type="ECO:0000256" key="3">
    <source>
        <dbReference type="ARBA" id="ARBA00022448"/>
    </source>
</evidence>
<feature type="region of interest" description="Disordered" evidence="8">
    <location>
        <begin position="36"/>
        <end position="126"/>
    </location>
</feature>
<dbReference type="Proteomes" id="UP001320245">
    <property type="component" value="Unassembled WGS sequence"/>
</dbReference>
<comment type="caution">
    <text evidence="10">The sequence shown here is derived from an EMBL/GenBank/DDBJ whole genome shotgun (WGS) entry which is preliminary data.</text>
</comment>
<dbReference type="GO" id="GO:0015254">
    <property type="term" value="F:glycerol channel activity"/>
    <property type="evidence" value="ECO:0007669"/>
    <property type="project" value="TreeGrafter"/>
</dbReference>
<feature type="transmembrane region" description="Helical" evidence="9">
    <location>
        <begin position="355"/>
        <end position="377"/>
    </location>
</feature>
<keyword evidence="6 9" id="KW-0472">Membrane</keyword>
<comment type="subcellular location">
    <subcellularLocation>
        <location evidence="1">Membrane</location>
        <topology evidence="1">Multi-pass membrane protein</topology>
    </subcellularLocation>
</comment>
<evidence type="ECO:0000256" key="7">
    <source>
        <dbReference type="RuleBase" id="RU000477"/>
    </source>
</evidence>
<accession>A0AAN9UA29</accession>
<dbReference type="NCBIfam" id="TIGR00861">
    <property type="entry name" value="MIP"/>
    <property type="match status" value="1"/>
</dbReference>
<evidence type="ECO:0000256" key="8">
    <source>
        <dbReference type="SAM" id="MobiDB-lite"/>
    </source>
</evidence>
<evidence type="ECO:0000256" key="2">
    <source>
        <dbReference type="ARBA" id="ARBA00006175"/>
    </source>
</evidence>
<keyword evidence="3 7" id="KW-0813">Transport</keyword>